<dbReference type="GO" id="GO:0005506">
    <property type="term" value="F:iron ion binding"/>
    <property type="evidence" value="ECO:0007669"/>
    <property type="project" value="InterPro"/>
</dbReference>
<dbReference type="PROSITE" id="PS00086">
    <property type="entry name" value="CYTOCHROME_P450"/>
    <property type="match status" value="3"/>
</dbReference>
<dbReference type="InterPro" id="IPR001128">
    <property type="entry name" value="Cyt_P450"/>
</dbReference>
<dbReference type="PRINTS" id="PR00385">
    <property type="entry name" value="P450"/>
</dbReference>
<evidence type="ECO:0000256" key="3">
    <source>
        <dbReference type="ARBA" id="ARBA00023004"/>
    </source>
</evidence>
<protein>
    <submittedName>
        <fullName evidence="6">Cytochrome P450 71A1-like</fullName>
    </submittedName>
</protein>
<evidence type="ECO:0000256" key="1">
    <source>
        <dbReference type="ARBA" id="ARBA00010617"/>
    </source>
</evidence>
<dbReference type="Pfam" id="PF00067">
    <property type="entry name" value="p450"/>
    <property type="match status" value="3"/>
</dbReference>
<dbReference type="GO" id="GO:0016705">
    <property type="term" value="F:oxidoreductase activity, acting on paired donors, with incorporation or reduction of molecular oxygen"/>
    <property type="evidence" value="ECO:0007669"/>
    <property type="project" value="InterPro"/>
</dbReference>
<name>A0A5B6WYB6_9ROSI</name>
<evidence type="ECO:0000256" key="2">
    <source>
        <dbReference type="ARBA" id="ARBA00022723"/>
    </source>
</evidence>
<dbReference type="PANTHER" id="PTHR47955">
    <property type="entry name" value="CYTOCHROME P450 FAMILY 71 PROTEIN"/>
    <property type="match status" value="1"/>
</dbReference>
<keyword evidence="7" id="KW-1185">Reference proteome</keyword>
<evidence type="ECO:0000256" key="4">
    <source>
        <dbReference type="PIRSR" id="PIRSR602401-1"/>
    </source>
</evidence>
<evidence type="ECO:0000256" key="5">
    <source>
        <dbReference type="SAM" id="Phobius"/>
    </source>
</evidence>
<dbReference type="GO" id="GO:0020037">
    <property type="term" value="F:heme binding"/>
    <property type="evidence" value="ECO:0007669"/>
    <property type="project" value="InterPro"/>
</dbReference>
<keyword evidence="3 4" id="KW-0408">Iron</keyword>
<comment type="caution">
    <text evidence="6">The sequence shown here is derived from an EMBL/GenBank/DDBJ whole genome shotgun (WGS) entry which is preliminary data.</text>
</comment>
<dbReference type="PRINTS" id="PR00463">
    <property type="entry name" value="EP450I"/>
</dbReference>
<reference evidence="7" key="1">
    <citation type="journal article" date="2019" name="Plant Biotechnol. J.">
        <title>Genome sequencing of the Australian wild diploid species Gossypium australe highlights disease resistance and delayed gland morphogenesis.</title>
        <authorList>
            <person name="Cai Y."/>
            <person name="Cai X."/>
            <person name="Wang Q."/>
            <person name="Wang P."/>
            <person name="Zhang Y."/>
            <person name="Cai C."/>
            <person name="Xu Y."/>
            <person name="Wang K."/>
            <person name="Zhou Z."/>
            <person name="Wang C."/>
            <person name="Geng S."/>
            <person name="Li B."/>
            <person name="Dong Q."/>
            <person name="Hou Y."/>
            <person name="Wang H."/>
            <person name="Ai P."/>
            <person name="Liu Z."/>
            <person name="Yi F."/>
            <person name="Sun M."/>
            <person name="An G."/>
            <person name="Cheng J."/>
            <person name="Zhang Y."/>
            <person name="Shi Q."/>
            <person name="Xie Y."/>
            <person name="Shi X."/>
            <person name="Chang Y."/>
            <person name="Huang F."/>
            <person name="Chen Y."/>
            <person name="Hong S."/>
            <person name="Mi L."/>
            <person name="Sun Q."/>
            <person name="Zhang L."/>
            <person name="Zhou B."/>
            <person name="Peng R."/>
            <person name="Zhang X."/>
            <person name="Liu F."/>
        </authorList>
    </citation>
    <scope>NUCLEOTIDE SEQUENCE [LARGE SCALE GENOMIC DNA]</scope>
    <source>
        <strain evidence="7">cv. PA1801</strain>
    </source>
</reference>
<keyword evidence="4" id="KW-0349">Heme</keyword>
<dbReference type="FunFam" id="1.10.630.10:FF:000011">
    <property type="entry name" value="Cytochrome P450 83B1"/>
    <property type="match status" value="3"/>
</dbReference>
<keyword evidence="5" id="KW-0472">Membrane</keyword>
<feature type="transmembrane region" description="Helical" evidence="5">
    <location>
        <begin position="1008"/>
        <end position="1027"/>
    </location>
</feature>
<sequence length="1505" mass="171589">MFNVLSREIASLTVNHIVRFMILQMDLLNVVQVYINPFFPSLVLLFSLLIWLKPTKKKNLNLPPSPPKLPIIGNIHQLGMLPHRSLRDLSRNYGSLLHLQLGYNPTVLVSSPELVKEIVKNHDIIFSNKPRTTAVDILLYNCGDMIFAPYGEFWRQVKKISVLQLFSHQRVNSFQFVREEEVELIINKIRGACLKGESINLSEMLMMVASNIASRCILSHKSEEEDGCTKFGQLGKRLTVLFTGFCIGDMFPYLRWVDVLTGYVPSLKALSAEFDAFLDQVIEHRALEVDGQVSNKKDFVSIIMQLQKDGMYKMDLTRDNIKAILLGMFVAGSDTTTATIEWMMAELLKHPNVMKRVQQEVRTVVGNKSKVVIEDINKMEYLKCIVKETLRLHPAAPLLGHRRTSASVKLGGYDIPSDTTILINGWAIHRDPKWWENPEGFIPERFEDSSNTDFQGQDFHFIPFGFGRRACPGMQFGVVTTEYVVANLLYWFDWKLPAGEIPENLDMAELYGLICHKKTPLLQVYINPFFLSLVLLFSLLIWLKPAKKKNLNLPPSPPKLPIIGNIHQLGMLPHRSLRDLSRNYGSLLLLQLGYNPTVLVSSPELVKEIVKNHDIIFSNRPRTTAADMLFYNCGDMVFAPYGEFWRQVKKISVLQLFSHRQVNSFQFVREEEVELLINKIRGAYLKGESINLSEMLMSVSSNIASRCILSHKSEEEDGCSKFGQLGKRLLVLFTGFCIGDMFPYLRWALSAEFDAFLDHVIEGNRALEVDGQVSNKKDFVSIIMQLQKDGMYEMDLTRDNIKAILLDMFVAGSDTTTATIEWMMAELLKHPNVMKRVQQEVRTVVGNRSKVVTEDINKMDYLKCVVKETLRLHPAAPLLAPRRTSASVKLGGYDIPSNTTIIINGWAIHRDPKWWENPEGFIPERFEDSSNTDFQGQDFHFIPFGFGRRACPGMPFGVVTTEYVVANLLYWFDWKLPAGEIPEYLDMTELYGVTCHKKIPLRVIPLQVYINPFFLSLVLLFSLLIWLKPAKNKNLNLPPSPPKLPIIGNIHQLGVLPHRSLRDLSRNYGSLLLLQLGYNPTVLVSSPELVKEIVKNHDIIFSNRPRTTAVDMLFYNCGDMVFAPYGEFWRQVKKISVLELFSHRQVNSFQFVREEEVELLINKIRGAYLKGESINLSEMLVSVSSNIASRCILSHKSEEEDGCSKFGLLGKRLLVLFAGFCIGDMFPYLRWVDVLTGYIPSMKALSAEFDAFLDHVIEEHRALEVDGQVSNKKDFVSIIMQLQKDGMYGMDLTRDNIKAILLDMFVAGSDSTTATIEWTMAELLKHPNVMKRVQQEVRTVVGNRSKVVTEDINKMDYLKCVVKENLRLHPAAPLLAPRRTSASIKLGGYDIPSNTTIIINGWAIHRDPKWWENPEGFIPERFEDSSNIDFQGQDFHFIPFGFGRRACPGMPFGVVTTEYVVANLLYWFDWKLPAGEIPEYLDMTELNGVTCHKKIPLRVIPLLKN</sequence>
<feature type="binding site" description="axial binding residue" evidence="4">
    <location>
        <position position="951"/>
    </location>
    <ligand>
        <name>heme</name>
        <dbReference type="ChEBI" id="CHEBI:30413"/>
    </ligand>
    <ligandPart>
        <name>Fe</name>
        <dbReference type="ChEBI" id="CHEBI:18248"/>
    </ligandPart>
</feature>
<keyword evidence="5" id="KW-0812">Transmembrane</keyword>
<dbReference type="InterPro" id="IPR017972">
    <property type="entry name" value="Cyt_P450_CS"/>
</dbReference>
<organism evidence="6 7">
    <name type="scientific">Gossypium australe</name>
    <dbReference type="NCBI Taxonomy" id="47621"/>
    <lineage>
        <taxon>Eukaryota</taxon>
        <taxon>Viridiplantae</taxon>
        <taxon>Streptophyta</taxon>
        <taxon>Embryophyta</taxon>
        <taxon>Tracheophyta</taxon>
        <taxon>Spermatophyta</taxon>
        <taxon>Magnoliopsida</taxon>
        <taxon>eudicotyledons</taxon>
        <taxon>Gunneridae</taxon>
        <taxon>Pentapetalae</taxon>
        <taxon>rosids</taxon>
        <taxon>malvids</taxon>
        <taxon>Malvales</taxon>
        <taxon>Malvaceae</taxon>
        <taxon>Malvoideae</taxon>
        <taxon>Gossypium</taxon>
    </lineage>
</organism>
<proteinExistence type="inferred from homology"/>
<dbReference type="GO" id="GO:0004497">
    <property type="term" value="F:monooxygenase activity"/>
    <property type="evidence" value="ECO:0007669"/>
    <property type="project" value="InterPro"/>
</dbReference>
<keyword evidence="5" id="KW-1133">Transmembrane helix</keyword>
<dbReference type="PANTHER" id="PTHR47955:SF15">
    <property type="entry name" value="CYTOCHROME P450 71A2-LIKE"/>
    <property type="match status" value="1"/>
</dbReference>
<evidence type="ECO:0000313" key="7">
    <source>
        <dbReference type="Proteomes" id="UP000325315"/>
    </source>
</evidence>
<gene>
    <name evidence="6" type="ORF">EPI10_030032</name>
</gene>
<feature type="transmembrane region" description="Helical" evidence="5">
    <location>
        <begin position="1213"/>
        <end position="1231"/>
    </location>
</feature>
<dbReference type="Gene3D" id="1.10.630.10">
    <property type="entry name" value="Cytochrome P450"/>
    <property type="match status" value="3"/>
</dbReference>
<dbReference type="InterPro" id="IPR002401">
    <property type="entry name" value="Cyt_P450_E_grp-I"/>
</dbReference>
<dbReference type="InterPro" id="IPR036396">
    <property type="entry name" value="Cyt_P450_sf"/>
</dbReference>
<feature type="transmembrane region" description="Helical" evidence="5">
    <location>
        <begin position="524"/>
        <end position="543"/>
    </location>
</feature>
<dbReference type="SUPFAM" id="SSF48264">
    <property type="entry name" value="Cytochrome P450"/>
    <property type="match status" value="3"/>
</dbReference>
<comment type="similarity">
    <text evidence="1">Belongs to the cytochrome P450 family.</text>
</comment>
<feature type="transmembrane region" description="Helical" evidence="5">
    <location>
        <begin position="33"/>
        <end position="52"/>
    </location>
</feature>
<evidence type="ECO:0000313" key="6">
    <source>
        <dbReference type="EMBL" id="KAA3486074.1"/>
    </source>
</evidence>
<dbReference type="CDD" id="cd11072">
    <property type="entry name" value="CYP71-like"/>
    <property type="match status" value="3"/>
</dbReference>
<accession>A0A5B6WYB6</accession>
<comment type="cofactor">
    <cofactor evidence="4">
        <name>heme</name>
        <dbReference type="ChEBI" id="CHEBI:30413"/>
    </cofactor>
</comment>
<keyword evidence="2 4" id="KW-0479">Metal-binding</keyword>
<dbReference type="EMBL" id="SMMG02000001">
    <property type="protein sequence ID" value="KAA3486074.1"/>
    <property type="molecule type" value="Genomic_DNA"/>
</dbReference>
<dbReference type="OrthoDB" id="1470350at2759"/>
<dbReference type="Proteomes" id="UP000325315">
    <property type="component" value="Unassembled WGS sequence"/>
</dbReference>